<protein>
    <recommendedName>
        <fullName evidence="3">Initiator binding domain-containing protein</fullName>
    </recommendedName>
</protein>
<sequence length="228" mass="27056">MITNFCINGLINCEINRVYQCNNKISPIEIKTTPNDSELLAIIANQQKKIIINRETREKIMEQINPQNLNKWYDILEPKQIYYNNIMTSVRETIPNELIAKFSVITYKELTLCDFVSFLDSQFGQSLFPEFTFEDAAVILFIKPQLPNWLYRLITPYSNEISRYIKCMSFALKIIIEKIEGDKIDPFVNKKNYITYSASQNILLYLNETYTYFIYIYIYTILEKQFFL</sequence>
<reference evidence="1 2" key="1">
    <citation type="submission" date="2024-04" db="EMBL/GenBank/DDBJ databases">
        <title>Tritrichomonas musculus Genome.</title>
        <authorList>
            <person name="Alves-Ferreira E."/>
            <person name="Grigg M."/>
            <person name="Lorenzi H."/>
            <person name="Galac M."/>
        </authorList>
    </citation>
    <scope>NUCLEOTIDE SEQUENCE [LARGE SCALE GENOMIC DNA]</scope>
    <source>
        <strain evidence="1 2">EAF2021</strain>
    </source>
</reference>
<keyword evidence="2" id="KW-1185">Reference proteome</keyword>
<proteinExistence type="predicted"/>
<evidence type="ECO:0008006" key="3">
    <source>
        <dbReference type="Google" id="ProtNLM"/>
    </source>
</evidence>
<organism evidence="1 2">
    <name type="scientific">Tritrichomonas musculus</name>
    <dbReference type="NCBI Taxonomy" id="1915356"/>
    <lineage>
        <taxon>Eukaryota</taxon>
        <taxon>Metamonada</taxon>
        <taxon>Parabasalia</taxon>
        <taxon>Tritrichomonadida</taxon>
        <taxon>Tritrichomonadidae</taxon>
        <taxon>Tritrichomonas</taxon>
    </lineage>
</organism>
<dbReference type="Proteomes" id="UP001470230">
    <property type="component" value="Unassembled WGS sequence"/>
</dbReference>
<gene>
    <name evidence="1" type="ORF">M9Y10_029652</name>
</gene>
<evidence type="ECO:0000313" key="1">
    <source>
        <dbReference type="EMBL" id="KAK8892425.1"/>
    </source>
</evidence>
<comment type="caution">
    <text evidence="1">The sequence shown here is derived from an EMBL/GenBank/DDBJ whole genome shotgun (WGS) entry which is preliminary data.</text>
</comment>
<evidence type="ECO:0000313" key="2">
    <source>
        <dbReference type="Proteomes" id="UP001470230"/>
    </source>
</evidence>
<accession>A0ABR2KMQ9</accession>
<dbReference type="EMBL" id="JAPFFF010000004">
    <property type="protein sequence ID" value="KAK8892425.1"/>
    <property type="molecule type" value="Genomic_DNA"/>
</dbReference>
<name>A0ABR2KMQ9_9EUKA</name>